<evidence type="ECO:0000256" key="5">
    <source>
        <dbReference type="ARBA" id="ARBA00022777"/>
    </source>
</evidence>
<dbReference type="AlphaFoldDB" id="A0A9X2IFQ3"/>
<evidence type="ECO:0000313" key="9">
    <source>
        <dbReference type="EMBL" id="MCM0619960.1"/>
    </source>
</evidence>
<evidence type="ECO:0000256" key="7">
    <source>
        <dbReference type="SAM" id="MobiDB-lite"/>
    </source>
</evidence>
<keyword evidence="4" id="KW-0808">Transferase</keyword>
<evidence type="ECO:0000256" key="6">
    <source>
        <dbReference type="ARBA" id="ARBA00023012"/>
    </source>
</evidence>
<dbReference type="InterPro" id="IPR005467">
    <property type="entry name" value="His_kinase_dom"/>
</dbReference>
<dbReference type="InterPro" id="IPR036890">
    <property type="entry name" value="HATPase_C_sf"/>
</dbReference>
<dbReference type="InterPro" id="IPR003594">
    <property type="entry name" value="HATPase_dom"/>
</dbReference>
<feature type="region of interest" description="Disordered" evidence="7">
    <location>
        <begin position="254"/>
        <end position="300"/>
    </location>
</feature>
<sequence length="318" mass="33633">MRQQSAVSRLRSRLASAGSFGDLGGAGGLAPQPATAGEDDGALDRAVLAAALHEVRSIAAGIAGAGELIRDPEVSAAHRDRMAALVVAEARRLERRAAAHGVGDECSCRAVTAVPLREPVTTLAATHRARGMRLTLDPALLTLDVAVPADDVAEMLGVLLDNAARHAPGSAVHLTARRHGPDVFVRVSDDGPGIAQAQVRVHSLRRAGRGTPTPSRHGHGIGLASARTLAARAGGHLYLVRTSRRGTTWELQVPAARPAPTTPTHPGRSGRPVGDEHPADHHRGHHHDHRYENDDTCDNDERVLPQHAEERWEATHCG</sequence>
<name>A0A9X2IFQ3_9ACTN</name>
<dbReference type="SUPFAM" id="SSF55874">
    <property type="entry name" value="ATPase domain of HSP90 chaperone/DNA topoisomerase II/histidine kinase"/>
    <property type="match status" value="1"/>
</dbReference>
<organism evidence="9 10">
    <name type="scientific">Nocardioides bruguierae</name>
    <dbReference type="NCBI Taxonomy" id="2945102"/>
    <lineage>
        <taxon>Bacteria</taxon>
        <taxon>Bacillati</taxon>
        <taxon>Actinomycetota</taxon>
        <taxon>Actinomycetes</taxon>
        <taxon>Propionibacteriales</taxon>
        <taxon>Nocardioidaceae</taxon>
        <taxon>Nocardioides</taxon>
    </lineage>
</organism>
<feature type="compositionally biased region" description="Low complexity" evidence="7">
    <location>
        <begin position="254"/>
        <end position="266"/>
    </location>
</feature>
<protein>
    <recommendedName>
        <fullName evidence="2">histidine kinase</fullName>
        <ecNumber evidence="2">2.7.13.3</ecNumber>
    </recommendedName>
</protein>
<dbReference type="EMBL" id="JAMOIL010000007">
    <property type="protein sequence ID" value="MCM0619960.1"/>
    <property type="molecule type" value="Genomic_DNA"/>
</dbReference>
<accession>A0A9X2IFQ3</accession>
<gene>
    <name evidence="9" type="ORF">M8330_06580</name>
</gene>
<dbReference type="Pfam" id="PF02518">
    <property type="entry name" value="HATPase_c"/>
    <property type="match status" value="1"/>
</dbReference>
<dbReference type="PANTHER" id="PTHR44936:SF9">
    <property type="entry name" value="SENSOR PROTEIN CREC"/>
    <property type="match status" value="1"/>
</dbReference>
<dbReference type="InterPro" id="IPR050980">
    <property type="entry name" value="2C_sensor_his_kinase"/>
</dbReference>
<dbReference type="GO" id="GO:0000160">
    <property type="term" value="P:phosphorelay signal transduction system"/>
    <property type="evidence" value="ECO:0007669"/>
    <property type="project" value="UniProtKB-KW"/>
</dbReference>
<keyword evidence="3" id="KW-0597">Phosphoprotein</keyword>
<dbReference type="Proteomes" id="UP001139485">
    <property type="component" value="Unassembled WGS sequence"/>
</dbReference>
<feature type="domain" description="Histidine kinase" evidence="8">
    <location>
        <begin position="50"/>
        <end position="257"/>
    </location>
</feature>
<comment type="caution">
    <text evidence="9">The sequence shown here is derived from an EMBL/GenBank/DDBJ whole genome shotgun (WGS) entry which is preliminary data.</text>
</comment>
<evidence type="ECO:0000256" key="3">
    <source>
        <dbReference type="ARBA" id="ARBA00022553"/>
    </source>
</evidence>
<proteinExistence type="predicted"/>
<dbReference type="SMART" id="SM00387">
    <property type="entry name" value="HATPase_c"/>
    <property type="match status" value="1"/>
</dbReference>
<dbReference type="PROSITE" id="PS50109">
    <property type="entry name" value="HIS_KIN"/>
    <property type="match status" value="1"/>
</dbReference>
<keyword evidence="6" id="KW-0902">Two-component regulatory system</keyword>
<evidence type="ECO:0000313" key="10">
    <source>
        <dbReference type="Proteomes" id="UP001139485"/>
    </source>
</evidence>
<dbReference type="GO" id="GO:0004673">
    <property type="term" value="F:protein histidine kinase activity"/>
    <property type="evidence" value="ECO:0007669"/>
    <property type="project" value="UniProtKB-EC"/>
</dbReference>
<evidence type="ECO:0000259" key="8">
    <source>
        <dbReference type="PROSITE" id="PS50109"/>
    </source>
</evidence>
<comment type="catalytic activity">
    <reaction evidence="1">
        <text>ATP + protein L-histidine = ADP + protein N-phospho-L-histidine.</text>
        <dbReference type="EC" id="2.7.13.3"/>
    </reaction>
</comment>
<evidence type="ECO:0000256" key="2">
    <source>
        <dbReference type="ARBA" id="ARBA00012438"/>
    </source>
</evidence>
<evidence type="ECO:0000256" key="1">
    <source>
        <dbReference type="ARBA" id="ARBA00000085"/>
    </source>
</evidence>
<dbReference type="EC" id="2.7.13.3" evidence="2"/>
<keyword evidence="5 9" id="KW-0418">Kinase</keyword>
<dbReference type="Gene3D" id="3.30.565.10">
    <property type="entry name" value="Histidine kinase-like ATPase, C-terminal domain"/>
    <property type="match status" value="1"/>
</dbReference>
<reference evidence="9" key="1">
    <citation type="submission" date="2022-05" db="EMBL/GenBank/DDBJ databases">
        <authorList>
            <person name="Tuo L."/>
        </authorList>
    </citation>
    <scope>NUCLEOTIDE SEQUENCE</scope>
    <source>
        <strain evidence="9">BSK12Z-4</strain>
    </source>
</reference>
<feature type="compositionally biased region" description="Basic and acidic residues" evidence="7">
    <location>
        <begin position="289"/>
        <end position="300"/>
    </location>
</feature>
<keyword evidence="10" id="KW-1185">Reference proteome</keyword>
<evidence type="ECO:0000256" key="4">
    <source>
        <dbReference type="ARBA" id="ARBA00022679"/>
    </source>
</evidence>
<dbReference type="PANTHER" id="PTHR44936">
    <property type="entry name" value="SENSOR PROTEIN CREC"/>
    <property type="match status" value="1"/>
</dbReference>